<dbReference type="Pfam" id="PF00188">
    <property type="entry name" value="CAP"/>
    <property type="match status" value="1"/>
</dbReference>
<keyword evidence="3" id="KW-1185">Reference proteome</keyword>
<dbReference type="STRING" id="112498.A0A2D3VCK2"/>
<evidence type="ECO:0000313" key="2">
    <source>
        <dbReference type="EMBL" id="CZT18243.1"/>
    </source>
</evidence>
<dbReference type="GeneID" id="35599267"/>
<organism evidence="2 3">
    <name type="scientific">Ramularia collo-cygni</name>
    <dbReference type="NCBI Taxonomy" id="112498"/>
    <lineage>
        <taxon>Eukaryota</taxon>
        <taxon>Fungi</taxon>
        <taxon>Dikarya</taxon>
        <taxon>Ascomycota</taxon>
        <taxon>Pezizomycotina</taxon>
        <taxon>Dothideomycetes</taxon>
        <taxon>Dothideomycetidae</taxon>
        <taxon>Mycosphaerellales</taxon>
        <taxon>Mycosphaerellaceae</taxon>
        <taxon>Ramularia</taxon>
    </lineage>
</organism>
<dbReference type="AlphaFoldDB" id="A0A2D3VCK2"/>
<dbReference type="PRINTS" id="PR00837">
    <property type="entry name" value="V5TPXLIKE"/>
</dbReference>
<dbReference type="InterPro" id="IPR035940">
    <property type="entry name" value="CAP_sf"/>
</dbReference>
<feature type="domain" description="SCP" evidence="1">
    <location>
        <begin position="5"/>
        <end position="136"/>
    </location>
</feature>
<gene>
    <name evidence="2" type="ORF">RCC_04088</name>
</gene>
<proteinExistence type="predicted"/>
<dbReference type="InterPro" id="IPR014044">
    <property type="entry name" value="CAP_dom"/>
</dbReference>
<dbReference type="Gene3D" id="3.40.33.10">
    <property type="entry name" value="CAP"/>
    <property type="match status" value="1"/>
</dbReference>
<dbReference type="SUPFAM" id="SSF55797">
    <property type="entry name" value="PR-1-like"/>
    <property type="match status" value="1"/>
</dbReference>
<reference evidence="2 3" key="1">
    <citation type="submission" date="2016-03" db="EMBL/GenBank/DDBJ databases">
        <authorList>
            <person name="Ploux O."/>
        </authorList>
    </citation>
    <scope>NUCLEOTIDE SEQUENCE [LARGE SCALE GENOMIC DNA]</scope>
    <source>
        <strain evidence="2 3">URUG2</strain>
    </source>
</reference>
<sequence length="173" mass="18884">MAATNLSSTVLNSTNTYREIHRVDPLTWNTTLADFAQEAAQACIFKHSGGPYGENLAGGYPTPTLAIDAWANEEPLYSYKKQKFTEKNGHFTQLVWANTTDVGCANVNCGNEGGGEGELQGDFLICEYWPRGNVQGQFGDNVLKPVGSGAWRGRGSMGWWAWWGVAVMVLGML</sequence>
<dbReference type="GO" id="GO:0005576">
    <property type="term" value="C:extracellular region"/>
    <property type="evidence" value="ECO:0007669"/>
    <property type="project" value="InterPro"/>
</dbReference>
<dbReference type="RefSeq" id="XP_023625133.1">
    <property type="nucleotide sequence ID" value="XM_023769365.1"/>
</dbReference>
<dbReference type="Proteomes" id="UP000225277">
    <property type="component" value="Unassembled WGS sequence"/>
</dbReference>
<dbReference type="EMBL" id="FJUY01000005">
    <property type="protein sequence ID" value="CZT18243.1"/>
    <property type="molecule type" value="Genomic_DNA"/>
</dbReference>
<dbReference type="SMART" id="SM00198">
    <property type="entry name" value="SCP"/>
    <property type="match status" value="1"/>
</dbReference>
<dbReference type="InterPro" id="IPR001283">
    <property type="entry name" value="CRISP-related"/>
</dbReference>
<accession>A0A2D3VCK2</accession>
<evidence type="ECO:0000313" key="3">
    <source>
        <dbReference type="Proteomes" id="UP000225277"/>
    </source>
</evidence>
<dbReference type="PROSITE" id="PS01009">
    <property type="entry name" value="CRISP_1"/>
    <property type="match status" value="1"/>
</dbReference>
<evidence type="ECO:0000259" key="1">
    <source>
        <dbReference type="SMART" id="SM00198"/>
    </source>
</evidence>
<dbReference type="InterPro" id="IPR018244">
    <property type="entry name" value="Allrgn_V5/Tpx1_CS"/>
</dbReference>
<protein>
    <submittedName>
        <fullName evidence="2">Related to the plant PR-1 class of pathogen related proteins</fullName>
    </submittedName>
</protein>
<dbReference type="OrthoDB" id="337038at2759"/>
<dbReference type="PANTHER" id="PTHR10334">
    <property type="entry name" value="CYSTEINE-RICH SECRETORY PROTEIN-RELATED"/>
    <property type="match status" value="1"/>
</dbReference>
<name>A0A2D3VCK2_9PEZI</name>